<gene>
    <name evidence="2" type="ORF">Gotri_013154</name>
</gene>
<evidence type="ECO:0000256" key="1">
    <source>
        <dbReference type="SAM" id="MobiDB-lite"/>
    </source>
</evidence>
<proteinExistence type="predicted"/>
<sequence>MGWIHRSSPTTPRSQTGISRWPHNQQKKGADAPLCDYISGFHVNLIWLASEEDCIDDGVTVDVVDEALQDILSRPQQAQARMKNVNDRGHRKVEFSPGSYVWLTGSVAFQLALLAHCKIHDVFLVSFSKFSRVNCQAGFSVDDLKLFLHEGINLTDAFVGKHYVIFWVSTSSSEPMEAKAWFLRDEQHYEVSGEGRCIKYVNAYSISWFKH</sequence>
<protein>
    <submittedName>
        <fullName evidence="2">Uncharacterized protein</fullName>
    </submittedName>
</protein>
<feature type="compositionally biased region" description="Polar residues" evidence="1">
    <location>
        <begin position="7"/>
        <end position="24"/>
    </location>
</feature>
<feature type="region of interest" description="Disordered" evidence="1">
    <location>
        <begin position="1"/>
        <end position="25"/>
    </location>
</feature>
<accession>A0A7J9DSJ9</accession>
<dbReference type="Proteomes" id="UP000593568">
    <property type="component" value="Unassembled WGS sequence"/>
</dbReference>
<organism evidence="2 3">
    <name type="scientific">Gossypium trilobum</name>
    <dbReference type="NCBI Taxonomy" id="34281"/>
    <lineage>
        <taxon>Eukaryota</taxon>
        <taxon>Viridiplantae</taxon>
        <taxon>Streptophyta</taxon>
        <taxon>Embryophyta</taxon>
        <taxon>Tracheophyta</taxon>
        <taxon>Spermatophyta</taxon>
        <taxon>Magnoliopsida</taxon>
        <taxon>eudicotyledons</taxon>
        <taxon>Gunneridae</taxon>
        <taxon>Pentapetalae</taxon>
        <taxon>rosids</taxon>
        <taxon>malvids</taxon>
        <taxon>Malvales</taxon>
        <taxon>Malvaceae</taxon>
        <taxon>Malvoideae</taxon>
        <taxon>Gossypium</taxon>
    </lineage>
</organism>
<comment type="caution">
    <text evidence="2">The sequence shown here is derived from an EMBL/GenBank/DDBJ whole genome shotgun (WGS) entry which is preliminary data.</text>
</comment>
<evidence type="ECO:0000313" key="3">
    <source>
        <dbReference type="Proteomes" id="UP000593568"/>
    </source>
</evidence>
<dbReference type="AlphaFoldDB" id="A0A7J9DSJ9"/>
<dbReference type="EMBL" id="JABEZW010000004">
    <property type="protein sequence ID" value="MBA0763733.1"/>
    <property type="molecule type" value="Genomic_DNA"/>
</dbReference>
<evidence type="ECO:0000313" key="2">
    <source>
        <dbReference type="EMBL" id="MBA0763733.1"/>
    </source>
</evidence>
<keyword evidence="3" id="KW-1185">Reference proteome</keyword>
<feature type="non-terminal residue" evidence="2">
    <location>
        <position position="1"/>
    </location>
</feature>
<name>A0A7J9DSJ9_9ROSI</name>
<reference evidence="2 3" key="1">
    <citation type="journal article" date="2019" name="Genome Biol. Evol.">
        <title>Insights into the evolution of the New World diploid cottons (Gossypium, subgenus Houzingenia) based on genome sequencing.</title>
        <authorList>
            <person name="Grover C.E."/>
            <person name="Arick M.A. 2nd"/>
            <person name="Thrash A."/>
            <person name="Conover J.L."/>
            <person name="Sanders W.S."/>
            <person name="Peterson D.G."/>
            <person name="Frelichowski J.E."/>
            <person name="Scheffler J.A."/>
            <person name="Scheffler B.E."/>
            <person name="Wendel J.F."/>
        </authorList>
    </citation>
    <scope>NUCLEOTIDE SEQUENCE [LARGE SCALE GENOMIC DNA]</scope>
    <source>
        <strain evidence="2">8</strain>
        <tissue evidence="2">Leaf</tissue>
    </source>
</reference>